<gene>
    <name evidence="4" type="ORF">EOD43_21860</name>
</gene>
<comment type="caution">
    <text evidence="4">The sequence shown here is derived from an EMBL/GenBank/DDBJ whole genome shotgun (WGS) entry which is preliminary data.</text>
</comment>
<evidence type="ECO:0000259" key="3">
    <source>
        <dbReference type="SMART" id="SM00822"/>
    </source>
</evidence>
<reference evidence="4 5" key="1">
    <citation type="submission" date="2019-01" db="EMBL/GenBank/DDBJ databases">
        <authorList>
            <person name="Chen W.-M."/>
        </authorList>
    </citation>
    <scope>NUCLEOTIDE SEQUENCE [LARGE SCALE GENOMIC DNA]</scope>
    <source>
        <strain evidence="4 5">CCP-7</strain>
    </source>
</reference>
<proteinExistence type="inferred from homology"/>
<accession>A0A437LVM1</accession>
<dbReference type="EMBL" id="SACN01000005">
    <property type="protein sequence ID" value="RVT89413.1"/>
    <property type="molecule type" value="Genomic_DNA"/>
</dbReference>
<dbReference type="OrthoDB" id="5457012at2"/>
<dbReference type="Proteomes" id="UP000282971">
    <property type="component" value="Unassembled WGS sequence"/>
</dbReference>
<dbReference type="RefSeq" id="WP_127746459.1">
    <property type="nucleotide sequence ID" value="NZ_SACN01000005.1"/>
</dbReference>
<sequence>MRFEGKVALITGAASGIGAATARLMAAEGAAIFAVDIAADKLDAFVTELGGQAVAHVADLSDGDQAEAMIDACIAKFGKLDILVNNAGIGALGKAADLDPAMWRKVIAIDLDAVFLASRKALPHLIAAKGNIVTTASISGMGADYGFAAYNSAKAGVLGLTKNLAIDYAAQGVRVNAVSPGPIDTPLMAHMPAELLAEFGRVTPMGRVGKAEEIAKVIAFVASDDASYLTGQNIAVDGGLTAHTGQPDIVGFLTQAYKR</sequence>
<dbReference type="PANTHER" id="PTHR43477:SF1">
    <property type="entry name" value="DIHYDROANTICAPSIN 7-DEHYDROGENASE"/>
    <property type="match status" value="1"/>
</dbReference>
<dbReference type="FunFam" id="3.40.50.720:FF:000084">
    <property type="entry name" value="Short-chain dehydrogenase reductase"/>
    <property type="match status" value="1"/>
</dbReference>
<dbReference type="GO" id="GO:0016491">
    <property type="term" value="F:oxidoreductase activity"/>
    <property type="evidence" value="ECO:0007669"/>
    <property type="project" value="UniProtKB-KW"/>
</dbReference>
<dbReference type="InterPro" id="IPR020904">
    <property type="entry name" value="Sc_DH/Rdtase_CS"/>
</dbReference>
<feature type="domain" description="Ketoreductase" evidence="3">
    <location>
        <begin position="6"/>
        <end position="191"/>
    </location>
</feature>
<dbReference type="AlphaFoldDB" id="A0A437LVM1"/>
<dbReference type="InterPro" id="IPR057326">
    <property type="entry name" value="KR_dom"/>
</dbReference>
<dbReference type="InterPro" id="IPR051122">
    <property type="entry name" value="SDR_DHRS6-like"/>
</dbReference>
<keyword evidence="5" id="KW-1185">Reference proteome</keyword>
<name>A0A437LVM1_9SPHN</name>
<dbReference type="InterPro" id="IPR002347">
    <property type="entry name" value="SDR_fam"/>
</dbReference>
<dbReference type="SUPFAM" id="SSF51735">
    <property type="entry name" value="NAD(P)-binding Rossmann-fold domains"/>
    <property type="match status" value="1"/>
</dbReference>
<dbReference type="PANTHER" id="PTHR43477">
    <property type="entry name" value="DIHYDROANTICAPSIN 7-DEHYDROGENASE"/>
    <property type="match status" value="1"/>
</dbReference>
<evidence type="ECO:0000256" key="2">
    <source>
        <dbReference type="ARBA" id="ARBA00023002"/>
    </source>
</evidence>
<dbReference type="InterPro" id="IPR036291">
    <property type="entry name" value="NAD(P)-bd_dom_sf"/>
</dbReference>
<dbReference type="NCBIfam" id="NF005559">
    <property type="entry name" value="PRK07231.1"/>
    <property type="match status" value="1"/>
</dbReference>
<dbReference type="SMART" id="SM00822">
    <property type="entry name" value="PKS_KR"/>
    <property type="match status" value="1"/>
</dbReference>
<dbReference type="CDD" id="cd05233">
    <property type="entry name" value="SDR_c"/>
    <property type="match status" value="1"/>
</dbReference>
<protein>
    <submittedName>
        <fullName evidence="4">SDR family oxidoreductase</fullName>
    </submittedName>
</protein>
<evidence type="ECO:0000313" key="5">
    <source>
        <dbReference type="Proteomes" id="UP000282971"/>
    </source>
</evidence>
<evidence type="ECO:0000256" key="1">
    <source>
        <dbReference type="ARBA" id="ARBA00006484"/>
    </source>
</evidence>
<organism evidence="4 5">
    <name type="scientific">Sphingomonas crocodyli</name>
    <dbReference type="NCBI Taxonomy" id="1979270"/>
    <lineage>
        <taxon>Bacteria</taxon>
        <taxon>Pseudomonadati</taxon>
        <taxon>Pseudomonadota</taxon>
        <taxon>Alphaproteobacteria</taxon>
        <taxon>Sphingomonadales</taxon>
        <taxon>Sphingomonadaceae</taxon>
        <taxon>Sphingomonas</taxon>
    </lineage>
</organism>
<dbReference type="PROSITE" id="PS00061">
    <property type="entry name" value="ADH_SHORT"/>
    <property type="match status" value="1"/>
</dbReference>
<keyword evidence="2" id="KW-0560">Oxidoreductase</keyword>
<dbReference type="Gene3D" id="3.40.50.720">
    <property type="entry name" value="NAD(P)-binding Rossmann-like Domain"/>
    <property type="match status" value="1"/>
</dbReference>
<evidence type="ECO:0000313" key="4">
    <source>
        <dbReference type="EMBL" id="RVT89413.1"/>
    </source>
</evidence>
<dbReference type="Pfam" id="PF13561">
    <property type="entry name" value="adh_short_C2"/>
    <property type="match status" value="1"/>
</dbReference>
<dbReference type="PRINTS" id="PR00081">
    <property type="entry name" value="GDHRDH"/>
</dbReference>
<dbReference type="PRINTS" id="PR00080">
    <property type="entry name" value="SDRFAMILY"/>
</dbReference>
<comment type="similarity">
    <text evidence="1">Belongs to the short-chain dehydrogenases/reductases (SDR) family.</text>
</comment>